<evidence type="ECO:0000313" key="3">
    <source>
        <dbReference type="Proteomes" id="UP001464923"/>
    </source>
</evidence>
<keyword evidence="1" id="KW-0472">Membrane</keyword>
<dbReference type="EMBL" id="JBEDNP010000021">
    <property type="protein sequence ID" value="MEQ3541977.1"/>
    <property type="molecule type" value="Genomic_DNA"/>
</dbReference>
<feature type="transmembrane region" description="Helical" evidence="1">
    <location>
        <begin position="192"/>
        <end position="212"/>
    </location>
</feature>
<feature type="transmembrane region" description="Helical" evidence="1">
    <location>
        <begin position="39"/>
        <end position="58"/>
    </location>
</feature>
<evidence type="ECO:0008006" key="4">
    <source>
        <dbReference type="Google" id="ProtNLM"/>
    </source>
</evidence>
<dbReference type="RefSeq" id="WP_345643293.1">
    <property type="nucleotide sequence ID" value="NZ_BAABLY010000015.1"/>
</dbReference>
<protein>
    <recommendedName>
        <fullName evidence="4">DoxX</fullName>
    </recommendedName>
</protein>
<feature type="transmembrane region" description="Helical" evidence="1">
    <location>
        <begin position="119"/>
        <end position="139"/>
    </location>
</feature>
<feature type="transmembrane region" description="Helical" evidence="1">
    <location>
        <begin position="145"/>
        <end position="162"/>
    </location>
</feature>
<feature type="transmembrane region" description="Helical" evidence="1">
    <location>
        <begin position="86"/>
        <end position="112"/>
    </location>
</feature>
<keyword evidence="1" id="KW-0812">Transmembrane</keyword>
<sequence length="370" mass="40140">MTGTRGDAAVRREDGVGGAAATATAPGPAPRPWWNRVGWALHALLRFALILLMQAYVWSKLNLSQMGRADYADALVMTGEKSPMGLLWGLMAYSPVIQFLAGFAELVVVLLLVFRRTAWIGGLLGTGALGTVFLLNMTYDVPVKQFALALTVGFALVAAPELPRVVRFLAGRPTAATEGSPRLLPWPRVRRVTRWLVPALGLVLIAAMGVLFQQVQPPFQRSDVALAGVYRVVEDPTAPAARLADDRRWQHVAVGQWTYVGPSIPIPGYPQSGSAGISLRLADSTVVRGTWRPVGDRTIRVEWNAPQSGATSLVEPAVRSAELTWTPRPDGRVELTGDGQRLVLESDAELRFLYDRGFSWDEGNGAAVNR</sequence>
<keyword evidence="3" id="KW-1185">Reference proteome</keyword>
<name>A0ABV1K186_9PSEU</name>
<evidence type="ECO:0000313" key="2">
    <source>
        <dbReference type="EMBL" id="MEQ3541977.1"/>
    </source>
</evidence>
<dbReference type="Proteomes" id="UP001464923">
    <property type="component" value="Unassembled WGS sequence"/>
</dbReference>
<proteinExistence type="predicted"/>
<organism evidence="2 3">
    <name type="scientific">Pseudonocardia tropica</name>
    <dbReference type="NCBI Taxonomy" id="681289"/>
    <lineage>
        <taxon>Bacteria</taxon>
        <taxon>Bacillati</taxon>
        <taxon>Actinomycetota</taxon>
        <taxon>Actinomycetes</taxon>
        <taxon>Pseudonocardiales</taxon>
        <taxon>Pseudonocardiaceae</taxon>
        <taxon>Pseudonocardia</taxon>
    </lineage>
</organism>
<gene>
    <name evidence="2" type="ORF">WHI96_24500</name>
</gene>
<comment type="caution">
    <text evidence="2">The sequence shown here is derived from an EMBL/GenBank/DDBJ whole genome shotgun (WGS) entry which is preliminary data.</text>
</comment>
<reference evidence="2 3" key="1">
    <citation type="submission" date="2024-03" db="EMBL/GenBank/DDBJ databases">
        <title>Draft genome sequence of Pseudonocardia tropica JCM 19149.</title>
        <authorList>
            <person name="Butdee W."/>
            <person name="Duangmal K."/>
        </authorList>
    </citation>
    <scope>NUCLEOTIDE SEQUENCE [LARGE SCALE GENOMIC DNA]</scope>
    <source>
        <strain evidence="2 3">JCM 19149</strain>
    </source>
</reference>
<accession>A0ABV1K186</accession>
<evidence type="ECO:0000256" key="1">
    <source>
        <dbReference type="SAM" id="Phobius"/>
    </source>
</evidence>
<keyword evidence="1" id="KW-1133">Transmembrane helix</keyword>